<dbReference type="PROSITE" id="PS00583">
    <property type="entry name" value="PFKB_KINASES_1"/>
    <property type="match status" value="1"/>
</dbReference>
<dbReference type="Proteomes" id="UP000061382">
    <property type="component" value="Chromosome"/>
</dbReference>
<dbReference type="Pfam" id="PF00294">
    <property type="entry name" value="PfkB"/>
    <property type="match status" value="1"/>
</dbReference>
<dbReference type="RefSeq" id="WP_062544334.1">
    <property type="nucleotide sequence ID" value="NZ_CP012643.1"/>
</dbReference>
<keyword evidence="2 4" id="KW-0418">Kinase</keyword>
<evidence type="ECO:0000313" key="4">
    <source>
        <dbReference type="EMBL" id="ALI99816.1"/>
    </source>
</evidence>
<dbReference type="Gene3D" id="3.40.1190.20">
    <property type="match status" value="1"/>
</dbReference>
<dbReference type="PANTHER" id="PTHR46969:SF1">
    <property type="entry name" value="BIFUNCTIONAL PROTEIN HLDE"/>
    <property type="match status" value="1"/>
</dbReference>
<keyword evidence="1" id="KW-0808">Transferase</keyword>
<evidence type="ECO:0000256" key="1">
    <source>
        <dbReference type="ARBA" id="ARBA00022679"/>
    </source>
</evidence>
<name>A0A0N7HWP4_9BACT</name>
<dbReference type="GO" id="GO:0033785">
    <property type="term" value="F:heptose 7-phosphate kinase activity"/>
    <property type="evidence" value="ECO:0007669"/>
    <property type="project" value="TreeGrafter"/>
</dbReference>
<reference evidence="4 5" key="1">
    <citation type="submission" date="2015-08" db="EMBL/GenBank/DDBJ databases">
        <title>Complete genome sequence of Rufibacter tibetensis strain 1351t, a radiation-resistant bacterium from tibet plateau.</title>
        <authorList>
            <person name="Dai J."/>
        </authorList>
    </citation>
    <scope>NUCLEOTIDE SEQUENCE [LARGE SCALE GENOMIC DNA]</scope>
    <source>
        <strain evidence="4 5">1351</strain>
    </source>
</reference>
<dbReference type="PATRIC" id="fig|512763.3.peg.2985"/>
<dbReference type="CDD" id="cd01172">
    <property type="entry name" value="RfaE_like"/>
    <property type="match status" value="1"/>
</dbReference>
<dbReference type="KEGG" id="rti:DC20_13595"/>
<keyword evidence="5" id="KW-1185">Reference proteome</keyword>
<protein>
    <submittedName>
        <fullName evidence="4">Carbohydrate kinase</fullName>
    </submittedName>
</protein>
<dbReference type="AlphaFoldDB" id="A0A0N7HWP4"/>
<evidence type="ECO:0000313" key="5">
    <source>
        <dbReference type="Proteomes" id="UP000061382"/>
    </source>
</evidence>
<organism evidence="4 5">
    <name type="scientific">Rufibacter tibetensis</name>
    <dbReference type="NCBI Taxonomy" id="512763"/>
    <lineage>
        <taxon>Bacteria</taxon>
        <taxon>Pseudomonadati</taxon>
        <taxon>Bacteroidota</taxon>
        <taxon>Cytophagia</taxon>
        <taxon>Cytophagales</taxon>
        <taxon>Hymenobacteraceae</taxon>
        <taxon>Rufibacter</taxon>
    </lineage>
</organism>
<dbReference type="InterPro" id="IPR011611">
    <property type="entry name" value="PfkB_dom"/>
</dbReference>
<dbReference type="InterPro" id="IPR011913">
    <property type="entry name" value="RfaE_dom_I"/>
</dbReference>
<sequence>MSIQHTVSALFDRFSQLRVLVVGDVMIDSYLWGKSSRLSPEAPVPIVNRTKIEQRLGGAANVALNIQSLGATPLLCSVVGDDADGATLLRLLQEQGQTQEGIVLSPDRPTTVKQRIISGGQQLLRIDSEVETDLNAVERQALIQKFQDLLPEAHVVIFEDYDKGVLSTEVIQELLTLSAQAGVPTVVDPKKKNFLSYKGSTLFKPNLKELKEGLKVDFADANLAAFEQAVNTLQEQMALENVLVTLSERGVFCQSSAKEKIYLDAHIRTISDVSGAGDTVVSIAALSLAAGLPLAALAELANLGGGLVCEHVGVVPINKEQLRQEAQASKVLQKELVSFAMKA</sequence>
<dbReference type="SUPFAM" id="SSF53613">
    <property type="entry name" value="Ribokinase-like"/>
    <property type="match status" value="1"/>
</dbReference>
<dbReference type="PANTHER" id="PTHR46969">
    <property type="entry name" value="BIFUNCTIONAL PROTEIN HLDE"/>
    <property type="match status" value="1"/>
</dbReference>
<dbReference type="GO" id="GO:0005829">
    <property type="term" value="C:cytosol"/>
    <property type="evidence" value="ECO:0007669"/>
    <property type="project" value="TreeGrafter"/>
</dbReference>
<proteinExistence type="predicted"/>
<dbReference type="OrthoDB" id="9802794at2"/>
<feature type="domain" description="Carbohydrate kinase PfkB" evidence="3">
    <location>
        <begin position="18"/>
        <end position="315"/>
    </location>
</feature>
<dbReference type="GO" id="GO:0016773">
    <property type="term" value="F:phosphotransferase activity, alcohol group as acceptor"/>
    <property type="evidence" value="ECO:0007669"/>
    <property type="project" value="InterPro"/>
</dbReference>
<dbReference type="EMBL" id="CP012643">
    <property type="protein sequence ID" value="ALI99816.1"/>
    <property type="molecule type" value="Genomic_DNA"/>
</dbReference>
<dbReference type="STRING" id="512763.DC20_13595"/>
<dbReference type="InterPro" id="IPR029056">
    <property type="entry name" value="Ribokinase-like"/>
</dbReference>
<evidence type="ECO:0000256" key="2">
    <source>
        <dbReference type="ARBA" id="ARBA00022777"/>
    </source>
</evidence>
<evidence type="ECO:0000259" key="3">
    <source>
        <dbReference type="Pfam" id="PF00294"/>
    </source>
</evidence>
<gene>
    <name evidence="4" type="ORF">DC20_13595</name>
</gene>
<dbReference type="InterPro" id="IPR002173">
    <property type="entry name" value="Carboh/pur_kinase_PfkB_CS"/>
</dbReference>
<accession>A0A0N7HWP4</accession>
<dbReference type="GO" id="GO:0033786">
    <property type="term" value="F:heptose-1-phosphate adenylyltransferase activity"/>
    <property type="evidence" value="ECO:0007669"/>
    <property type="project" value="TreeGrafter"/>
</dbReference>